<dbReference type="Proteomes" id="UP000886501">
    <property type="component" value="Unassembled WGS sequence"/>
</dbReference>
<evidence type="ECO:0000313" key="2">
    <source>
        <dbReference type="Proteomes" id="UP000886501"/>
    </source>
</evidence>
<comment type="caution">
    <text evidence="1">The sequence shown here is derived from an EMBL/GenBank/DDBJ whole genome shotgun (WGS) entry which is preliminary data.</text>
</comment>
<reference evidence="1" key="1">
    <citation type="submission" date="2019-10" db="EMBL/GenBank/DDBJ databases">
        <authorList>
            <consortium name="DOE Joint Genome Institute"/>
            <person name="Kuo A."/>
            <person name="Miyauchi S."/>
            <person name="Kiss E."/>
            <person name="Drula E."/>
            <person name="Kohler A."/>
            <person name="Sanchez-Garcia M."/>
            <person name="Andreopoulos B."/>
            <person name="Barry K.W."/>
            <person name="Bonito G."/>
            <person name="Buee M."/>
            <person name="Carver A."/>
            <person name="Chen C."/>
            <person name="Cichocki N."/>
            <person name="Clum A."/>
            <person name="Culley D."/>
            <person name="Crous P.W."/>
            <person name="Fauchery L."/>
            <person name="Girlanda M."/>
            <person name="Hayes R."/>
            <person name="Keri Z."/>
            <person name="Labutti K."/>
            <person name="Lipzen A."/>
            <person name="Lombard V."/>
            <person name="Magnuson J."/>
            <person name="Maillard F."/>
            <person name="Morin E."/>
            <person name="Murat C."/>
            <person name="Nolan M."/>
            <person name="Ohm R."/>
            <person name="Pangilinan J."/>
            <person name="Pereira M."/>
            <person name="Perotto S."/>
            <person name="Peter M."/>
            <person name="Riley R."/>
            <person name="Sitrit Y."/>
            <person name="Stielow B."/>
            <person name="Szollosi G."/>
            <person name="Zifcakova L."/>
            <person name="Stursova M."/>
            <person name="Spatafora J.W."/>
            <person name="Tedersoo L."/>
            <person name="Vaario L.-M."/>
            <person name="Yamada A."/>
            <person name="Yan M."/>
            <person name="Wang P."/>
            <person name="Xu J."/>
            <person name="Bruns T."/>
            <person name="Baldrian P."/>
            <person name="Vilgalys R."/>
            <person name="Henrissat B."/>
            <person name="Grigoriev I.V."/>
            <person name="Hibbett D."/>
            <person name="Nagy L.G."/>
            <person name="Martin F.M."/>
        </authorList>
    </citation>
    <scope>NUCLEOTIDE SEQUENCE</scope>
    <source>
        <strain evidence="1">P2</strain>
    </source>
</reference>
<evidence type="ECO:0000313" key="1">
    <source>
        <dbReference type="EMBL" id="KAF9642119.1"/>
    </source>
</evidence>
<reference evidence="1" key="2">
    <citation type="journal article" date="2020" name="Nat. Commun.">
        <title>Large-scale genome sequencing of mycorrhizal fungi provides insights into the early evolution of symbiotic traits.</title>
        <authorList>
            <person name="Miyauchi S."/>
            <person name="Kiss E."/>
            <person name="Kuo A."/>
            <person name="Drula E."/>
            <person name="Kohler A."/>
            <person name="Sanchez-Garcia M."/>
            <person name="Morin E."/>
            <person name="Andreopoulos B."/>
            <person name="Barry K.W."/>
            <person name="Bonito G."/>
            <person name="Buee M."/>
            <person name="Carver A."/>
            <person name="Chen C."/>
            <person name="Cichocki N."/>
            <person name="Clum A."/>
            <person name="Culley D."/>
            <person name="Crous P.W."/>
            <person name="Fauchery L."/>
            <person name="Girlanda M."/>
            <person name="Hayes R.D."/>
            <person name="Keri Z."/>
            <person name="LaButti K."/>
            <person name="Lipzen A."/>
            <person name="Lombard V."/>
            <person name="Magnuson J."/>
            <person name="Maillard F."/>
            <person name="Murat C."/>
            <person name="Nolan M."/>
            <person name="Ohm R.A."/>
            <person name="Pangilinan J."/>
            <person name="Pereira M.F."/>
            <person name="Perotto S."/>
            <person name="Peter M."/>
            <person name="Pfister S."/>
            <person name="Riley R."/>
            <person name="Sitrit Y."/>
            <person name="Stielow J.B."/>
            <person name="Szollosi G."/>
            <person name="Zifcakova L."/>
            <person name="Stursova M."/>
            <person name="Spatafora J.W."/>
            <person name="Tedersoo L."/>
            <person name="Vaario L.M."/>
            <person name="Yamada A."/>
            <person name="Yan M."/>
            <person name="Wang P."/>
            <person name="Xu J."/>
            <person name="Bruns T."/>
            <person name="Baldrian P."/>
            <person name="Vilgalys R."/>
            <person name="Dunand C."/>
            <person name="Henrissat B."/>
            <person name="Grigoriev I.V."/>
            <person name="Hibbett D."/>
            <person name="Nagy L.G."/>
            <person name="Martin F.M."/>
        </authorList>
    </citation>
    <scope>NUCLEOTIDE SEQUENCE</scope>
    <source>
        <strain evidence="1">P2</strain>
    </source>
</reference>
<accession>A0ACB6YXY7</accession>
<keyword evidence="2" id="KW-1185">Reference proteome</keyword>
<organism evidence="1 2">
    <name type="scientific">Thelephora ganbajun</name>
    <name type="common">Ganba fungus</name>
    <dbReference type="NCBI Taxonomy" id="370292"/>
    <lineage>
        <taxon>Eukaryota</taxon>
        <taxon>Fungi</taxon>
        <taxon>Dikarya</taxon>
        <taxon>Basidiomycota</taxon>
        <taxon>Agaricomycotina</taxon>
        <taxon>Agaricomycetes</taxon>
        <taxon>Thelephorales</taxon>
        <taxon>Thelephoraceae</taxon>
        <taxon>Thelephora</taxon>
    </lineage>
</organism>
<gene>
    <name evidence="1" type="ORF">BDM02DRAFT_3193868</name>
</gene>
<sequence>MTPPNRTFGRLEIRLKSGSTIARAVRESPSARSQKSLVPNLPKVSHRRLRQTKSYMLPRKKSKSGTDNISRSCSVGTNLSVEEDYVVSLSPGGSPKRDRELAKALANPFLEFSPVPRSPAQVRLEILLVKEAKQRSGDGIHPRVDRQLLGSDRTFGHYETLRRLIVQHILTVQPPPFLHRGRGDLYDQLSTSSDTRFAAAYLMTRFWFLCEVGDHALEWKGFVDYGWQLAIACIALCVKMQRDFLPPLYPITNKELITLAPRGMTVYDLEQAQRDILEATSYSLQGNTPQPFLEELRCSLSTLQQLDAINTLGDLTKRFWARMFDALLQRDVLFTPISMLAACVLVAISPAERATVLQEEHEFGQVSVWFEGVEKAFA</sequence>
<proteinExistence type="predicted"/>
<protein>
    <submittedName>
        <fullName evidence="1">Uncharacterized protein</fullName>
    </submittedName>
</protein>
<name>A0ACB6YXY7_THEGA</name>
<dbReference type="EMBL" id="MU118676">
    <property type="protein sequence ID" value="KAF9642119.1"/>
    <property type="molecule type" value="Genomic_DNA"/>
</dbReference>